<comment type="similarity">
    <text evidence="1">Belongs to the oxygen-dependent FAD-linked oxidoreductase family.</text>
</comment>
<keyword evidence="3" id="KW-0274">FAD</keyword>
<dbReference type="InterPro" id="IPR016169">
    <property type="entry name" value="FAD-bd_PCMH_sub2"/>
</dbReference>
<dbReference type="GO" id="GO:0071949">
    <property type="term" value="F:FAD binding"/>
    <property type="evidence" value="ECO:0007669"/>
    <property type="project" value="InterPro"/>
</dbReference>
<dbReference type="RefSeq" id="XP_008080900.1">
    <property type="nucleotide sequence ID" value="XM_008082709.1"/>
</dbReference>
<dbReference type="Pfam" id="PF01565">
    <property type="entry name" value="FAD_binding_4"/>
    <property type="match status" value="1"/>
</dbReference>
<dbReference type="SUPFAM" id="SSF56176">
    <property type="entry name" value="FAD-binding/transporter-associated domain-like"/>
    <property type="match status" value="1"/>
</dbReference>
<evidence type="ECO:0000313" key="7">
    <source>
        <dbReference type="EMBL" id="EPE31845.1"/>
    </source>
</evidence>
<evidence type="ECO:0000256" key="4">
    <source>
        <dbReference type="ARBA" id="ARBA00023002"/>
    </source>
</evidence>
<accession>S3D224</accession>
<keyword evidence="2" id="KW-0285">Flavoprotein</keyword>
<dbReference type="HOGENOM" id="CLU_018354_1_2_1"/>
<keyword evidence="8" id="KW-1185">Reference proteome</keyword>
<dbReference type="OMA" id="YGWTCDS"/>
<organism evidence="7 8">
    <name type="scientific">Glarea lozoyensis (strain ATCC 20868 / MF5171)</name>
    <dbReference type="NCBI Taxonomy" id="1116229"/>
    <lineage>
        <taxon>Eukaryota</taxon>
        <taxon>Fungi</taxon>
        <taxon>Dikarya</taxon>
        <taxon>Ascomycota</taxon>
        <taxon>Pezizomycotina</taxon>
        <taxon>Leotiomycetes</taxon>
        <taxon>Helotiales</taxon>
        <taxon>Helotiaceae</taxon>
        <taxon>Glarea</taxon>
    </lineage>
</organism>
<proteinExistence type="inferred from homology"/>
<reference evidence="7 8" key="1">
    <citation type="journal article" date="2013" name="BMC Genomics">
        <title>Genomics-driven discovery of the pneumocandin biosynthetic gene cluster in the fungus Glarea lozoyensis.</title>
        <authorList>
            <person name="Chen L."/>
            <person name="Yue Q."/>
            <person name="Zhang X."/>
            <person name="Xiang M."/>
            <person name="Wang C."/>
            <person name="Li S."/>
            <person name="Che Y."/>
            <person name="Ortiz-Lopez F.J."/>
            <person name="Bills G.F."/>
            <person name="Liu X."/>
            <person name="An Z."/>
        </authorList>
    </citation>
    <scope>NUCLEOTIDE SEQUENCE [LARGE SCALE GENOMIC DNA]</scope>
    <source>
        <strain evidence="8">ATCC 20868 / MF5171</strain>
    </source>
</reference>
<evidence type="ECO:0000256" key="2">
    <source>
        <dbReference type="ARBA" id="ARBA00022630"/>
    </source>
</evidence>
<dbReference type="PANTHER" id="PTHR42973:SF13">
    <property type="entry name" value="FAD-BINDING PCMH-TYPE DOMAIN-CONTAINING PROTEIN"/>
    <property type="match status" value="1"/>
</dbReference>
<evidence type="ECO:0000256" key="1">
    <source>
        <dbReference type="ARBA" id="ARBA00005466"/>
    </source>
</evidence>
<feature type="domain" description="FAD-binding PCMH-type" evidence="6">
    <location>
        <begin position="73"/>
        <end position="244"/>
    </location>
</feature>
<dbReference type="EMBL" id="KE145360">
    <property type="protein sequence ID" value="EPE31845.1"/>
    <property type="molecule type" value="Genomic_DNA"/>
</dbReference>
<dbReference type="InterPro" id="IPR036318">
    <property type="entry name" value="FAD-bd_PCMH-like_sf"/>
</dbReference>
<dbReference type="GO" id="GO:0016491">
    <property type="term" value="F:oxidoreductase activity"/>
    <property type="evidence" value="ECO:0007669"/>
    <property type="project" value="UniProtKB-KW"/>
</dbReference>
<dbReference type="Proteomes" id="UP000016922">
    <property type="component" value="Unassembled WGS sequence"/>
</dbReference>
<feature type="chain" id="PRO_5004519151" evidence="5">
    <location>
        <begin position="24"/>
        <end position="506"/>
    </location>
</feature>
<dbReference type="PROSITE" id="PS51387">
    <property type="entry name" value="FAD_PCMH"/>
    <property type="match status" value="1"/>
</dbReference>
<evidence type="ECO:0000259" key="6">
    <source>
        <dbReference type="PROSITE" id="PS51387"/>
    </source>
</evidence>
<dbReference type="GeneID" id="19470968"/>
<evidence type="ECO:0000256" key="3">
    <source>
        <dbReference type="ARBA" id="ARBA00022827"/>
    </source>
</evidence>
<evidence type="ECO:0000313" key="8">
    <source>
        <dbReference type="Proteomes" id="UP000016922"/>
    </source>
</evidence>
<feature type="signal peptide" evidence="5">
    <location>
        <begin position="1"/>
        <end position="23"/>
    </location>
</feature>
<sequence length="506" mass="54107">MSNRWSVLALILVVCCLSHLTECLASSTPRKERDALSSDICSTLANQFPGKVELPTDAEYASNLLTYYSEQEQKVHPACIISPNSTLEVSAIINSIREHNATFAIRSGGHALNAGAANIENGVTINLRAMNALTTDAAGARVYIGPGLKWTEIYARLDRLGLVIPGGRDGDVGVGGLLTGGGISFFSGRFGWACDSVDNFEVVVASGAIINANAYENSDLFQALKGGSNNFGIVTRFDVRAFPLKEFYGGQIITPEIPGVPSTVPGKIKGFADLLANRDPYAAVILNFGWTPQVTFVSTVLQYTKPGVVDPPVFAPFTHAPDPVHLIDSVRVANLSSFAAELSASPGYGSKYQWATSTFTGDEAMIITAHKLWNASISALPPGTKANWFAGVQLFPVTASQPNAFGIPNSSESSKLAVFLLIYFGYSAEEEAAITKIAQKLIADIEAAAKKAGKYNAFKYLNYAAYWQDPISAYGNLAAMREVSKVYDPSGLFQKNCPGGFKIPVL</sequence>
<dbReference type="InterPro" id="IPR016166">
    <property type="entry name" value="FAD-bd_PCMH"/>
</dbReference>
<gene>
    <name evidence="7" type="ORF">GLAREA_11927</name>
</gene>
<keyword evidence="4" id="KW-0560">Oxidoreductase</keyword>
<dbReference type="KEGG" id="glz:GLAREA_11927"/>
<dbReference type="AlphaFoldDB" id="S3D224"/>
<dbReference type="InterPro" id="IPR006094">
    <property type="entry name" value="Oxid_FAD_bind_N"/>
</dbReference>
<dbReference type="Gene3D" id="3.30.465.10">
    <property type="match status" value="1"/>
</dbReference>
<dbReference type="eggNOG" id="KOG1231">
    <property type="taxonomic scope" value="Eukaryota"/>
</dbReference>
<dbReference type="OrthoDB" id="2151789at2759"/>
<dbReference type="PANTHER" id="PTHR42973">
    <property type="entry name" value="BINDING OXIDOREDUCTASE, PUTATIVE (AFU_ORTHOLOGUE AFUA_1G17690)-RELATED"/>
    <property type="match status" value="1"/>
</dbReference>
<keyword evidence="5" id="KW-0732">Signal</keyword>
<evidence type="ECO:0000256" key="5">
    <source>
        <dbReference type="SAM" id="SignalP"/>
    </source>
</evidence>
<protein>
    <submittedName>
        <fullName evidence="7">FAD-binding protein</fullName>
    </submittedName>
</protein>
<name>S3D224_GLAL2</name>
<dbReference type="InterPro" id="IPR050416">
    <property type="entry name" value="FAD-linked_Oxidoreductase"/>
</dbReference>